<comment type="caution">
    <text evidence="2">The sequence shown here is derived from an EMBL/GenBank/DDBJ whole genome shotgun (WGS) entry which is preliminary data.</text>
</comment>
<evidence type="ECO:0000313" key="3">
    <source>
        <dbReference type="EMBL" id="TFH55039.1"/>
    </source>
</evidence>
<evidence type="ECO:0000313" key="5">
    <source>
        <dbReference type="Proteomes" id="UP000297638"/>
    </source>
</evidence>
<dbReference type="CDD" id="cd04301">
    <property type="entry name" value="NAT_SF"/>
    <property type="match status" value="1"/>
</dbReference>
<dbReference type="InterPro" id="IPR016181">
    <property type="entry name" value="Acyl_CoA_acyltransferase"/>
</dbReference>
<feature type="domain" description="N-acetyltransferase" evidence="1">
    <location>
        <begin position="4"/>
        <end position="154"/>
    </location>
</feature>
<proteinExistence type="predicted"/>
<dbReference type="EMBL" id="SPDS01000002">
    <property type="protein sequence ID" value="TFH55039.1"/>
    <property type="molecule type" value="Genomic_DNA"/>
</dbReference>
<name>A0A2N7S6C0_9MICC</name>
<dbReference type="PROSITE" id="PS51186">
    <property type="entry name" value="GNAT"/>
    <property type="match status" value="1"/>
</dbReference>
<evidence type="ECO:0000259" key="1">
    <source>
        <dbReference type="PROSITE" id="PS51186"/>
    </source>
</evidence>
<accession>A0A2N7S6C0</accession>
<reference evidence="2 4" key="1">
    <citation type="journal article" date="2017" name="Elife">
        <title>Extensive horizontal gene transfer in cheese-associated bacteria.</title>
        <authorList>
            <person name="Bonham K.S."/>
            <person name="Wolfe B.E."/>
            <person name="Dutton R.J."/>
        </authorList>
    </citation>
    <scope>NUCLEOTIDE SEQUENCE [LARGE SCALE GENOMIC DNA]</scope>
    <source>
        <strain evidence="2 4">JB182</strain>
    </source>
</reference>
<protein>
    <submittedName>
        <fullName evidence="2 3">N-acetyltransferase</fullName>
    </submittedName>
</protein>
<sequence length="309" mass="33444">MNELEFRPWRSGDDLQLLQIFGDPRSPQAHQDRTMLRENSDAPFSRTLVATIDEVAIGAGVVFASSLHPQRLWLYVEVAAEQRRTGVGTALVQQLRKQIPAGQATELKARYTVTAGDPAAAAAGFCQSLGLGEIQVSRDVILEPGALAEPVFDTNDRVIEDLSTGSVELTKLVMDFYNAVHTDWDPAKMTVGSAQRMLLDEHTGAQGALVLRDKPKRDGGVPLAFAVSYVPARENAPTDVLVGHNPAFSDDEVAEAVRDMVAMLIHQYPVKLEVDSSMFVLSSLIDALAVVEQATVISTTHILASDAAK</sequence>
<dbReference type="Pfam" id="PF00583">
    <property type="entry name" value="Acetyltransf_1"/>
    <property type="match status" value="1"/>
</dbReference>
<evidence type="ECO:0000313" key="4">
    <source>
        <dbReference type="Proteomes" id="UP000235739"/>
    </source>
</evidence>
<reference evidence="3 5" key="2">
    <citation type="submission" date="2019-03" db="EMBL/GenBank/DDBJ databases">
        <title>Glutamicibacter sp. LJH19 genome.</title>
        <authorList>
            <person name="Sinai Borker S."/>
            <person name="Kumar R."/>
        </authorList>
    </citation>
    <scope>NUCLEOTIDE SEQUENCE [LARGE SCALE GENOMIC DNA]</scope>
    <source>
        <strain evidence="3 5">LJH19</strain>
    </source>
</reference>
<organism evidence="2 4">
    <name type="scientific">Glutamicibacter arilaitensis</name>
    <dbReference type="NCBI Taxonomy" id="256701"/>
    <lineage>
        <taxon>Bacteria</taxon>
        <taxon>Bacillati</taxon>
        <taxon>Actinomycetota</taxon>
        <taxon>Actinomycetes</taxon>
        <taxon>Micrococcales</taxon>
        <taxon>Micrococcaceae</taxon>
        <taxon>Glutamicibacter</taxon>
    </lineage>
</organism>
<gene>
    <name evidence="2" type="ORF">CIK84_09155</name>
    <name evidence="3" type="ORF">EXY26_13830</name>
</gene>
<dbReference type="Proteomes" id="UP000297638">
    <property type="component" value="Unassembled WGS sequence"/>
</dbReference>
<dbReference type="SUPFAM" id="SSF55729">
    <property type="entry name" value="Acyl-CoA N-acyltransferases (Nat)"/>
    <property type="match status" value="1"/>
</dbReference>
<dbReference type="AlphaFoldDB" id="A0A2N7S6C0"/>
<dbReference type="EMBL" id="PNQX01000001">
    <property type="protein sequence ID" value="PMQ21676.1"/>
    <property type="molecule type" value="Genomic_DNA"/>
</dbReference>
<dbReference type="Proteomes" id="UP000235739">
    <property type="component" value="Unassembled WGS sequence"/>
</dbReference>
<evidence type="ECO:0000313" key="2">
    <source>
        <dbReference type="EMBL" id="PMQ21676.1"/>
    </source>
</evidence>
<keyword evidence="2" id="KW-0808">Transferase</keyword>
<dbReference type="InterPro" id="IPR000182">
    <property type="entry name" value="GNAT_dom"/>
</dbReference>
<dbReference type="GO" id="GO:0016747">
    <property type="term" value="F:acyltransferase activity, transferring groups other than amino-acyl groups"/>
    <property type="evidence" value="ECO:0007669"/>
    <property type="project" value="InterPro"/>
</dbReference>
<dbReference type="Gene3D" id="3.40.630.30">
    <property type="match status" value="1"/>
</dbReference>
<dbReference type="RefSeq" id="WP_102598156.1">
    <property type="nucleotide sequence ID" value="NZ_JABUYH010000054.1"/>
</dbReference>